<evidence type="ECO:0000313" key="2">
    <source>
        <dbReference type="Proteomes" id="UP000051335"/>
    </source>
</evidence>
<evidence type="ECO:0000313" key="1">
    <source>
        <dbReference type="EMBL" id="KPW90335.1"/>
    </source>
</evidence>
<accession>A0A0P9MFK3</accession>
<reference evidence="1 2" key="1">
    <citation type="submission" date="2015-09" db="EMBL/GenBank/DDBJ databases">
        <title>Genome announcement of multiple Pseudomonas syringae strains.</title>
        <authorList>
            <person name="Thakur S."/>
            <person name="Wang P.W."/>
            <person name="Gong Y."/>
            <person name="Weir B.S."/>
            <person name="Guttman D.S."/>
        </authorList>
    </citation>
    <scope>NUCLEOTIDE SEQUENCE [LARGE SCALE GENOMIC DNA]</scope>
    <source>
        <strain evidence="1 2">ICMP17001</strain>
    </source>
</reference>
<dbReference type="EMBL" id="LJQC01000946">
    <property type="protein sequence ID" value="KPW90335.1"/>
    <property type="molecule type" value="Genomic_DNA"/>
</dbReference>
<keyword evidence="2" id="KW-1185">Reference proteome</keyword>
<gene>
    <name evidence="1" type="ORF">ALO75_200268</name>
</gene>
<dbReference type="Proteomes" id="UP000051335">
    <property type="component" value="Unassembled WGS sequence"/>
</dbReference>
<proteinExistence type="predicted"/>
<protein>
    <submittedName>
        <fullName evidence="1">GntR family transcriptional regulator</fullName>
    </submittedName>
</protein>
<organism evidence="1 2">
    <name type="scientific">Pseudomonas syringae pv. coryli</name>
    <dbReference type="NCBI Taxonomy" id="317659"/>
    <lineage>
        <taxon>Bacteria</taxon>
        <taxon>Pseudomonadati</taxon>
        <taxon>Pseudomonadota</taxon>
        <taxon>Gammaproteobacteria</taxon>
        <taxon>Pseudomonadales</taxon>
        <taxon>Pseudomonadaceae</taxon>
        <taxon>Pseudomonas</taxon>
    </lineage>
</organism>
<comment type="caution">
    <text evidence="1">The sequence shown here is derived from an EMBL/GenBank/DDBJ whole genome shotgun (WGS) entry which is preliminary data.</text>
</comment>
<dbReference type="AlphaFoldDB" id="A0A0P9MFK3"/>
<sequence>MPFSPRPTSPRCAKWPCRRRRRKSITIWRRATGNWASRPRRFAGGCWWASMGISMPSVWCVTPVGLPSVAICRGAPCMWTTGKPSTSSPARVCKAPSNWPSGSAAKRFRCAPGRLPARWCSMPSNDVPAWCWSASRVGTGGVKSSAAVWLRVCCAKGTGWKSRYSTTARNCPISRRVRVRLAKWCGSITAWLSSLR</sequence>
<name>A0A0P9MFK3_9PSED</name>